<dbReference type="InterPro" id="IPR013584">
    <property type="entry name" value="RAP"/>
</dbReference>
<dbReference type="PROSITE" id="PS51286">
    <property type="entry name" value="RAP"/>
    <property type="match status" value="1"/>
</dbReference>
<dbReference type="VEuPathDB" id="CryptoDB:Vbra_9011"/>
<evidence type="ECO:0000259" key="1">
    <source>
        <dbReference type="PROSITE" id="PS51286"/>
    </source>
</evidence>
<dbReference type="Proteomes" id="UP000041254">
    <property type="component" value="Unassembled WGS sequence"/>
</dbReference>
<dbReference type="AlphaFoldDB" id="A0A0G4FDM2"/>
<proteinExistence type="predicted"/>
<dbReference type="EMBL" id="CDMY01000408">
    <property type="protein sequence ID" value="CEM11058.1"/>
    <property type="molecule type" value="Genomic_DNA"/>
</dbReference>
<dbReference type="Pfam" id="PF08373">
    <property type="entry name" value="RAP"/>
    <property type="match status" value="1"/>
</dbReference>
<sequence>MSKSVIHQRKSDHGIARKVRTQLAELEQLLSQADTEHDGRPLLTPPDMVLLWLAIRIFYEWRIVRTLPKGLVDHCVKIIERDFGSYGFPEMLRILPGLAEAGNYLGGQDKERQANRELVRPLFRKCAVRFLPHEVERLSLTDLGQLARSFSAIRYHRDDLCEAIGTLWAVLDKQVVRLGQTVVEGNGTRLAADRSPTEWGHLKHLVIAAFRRQRRPNSHIHGFHLDPQEPAPVSPEVIRMLDKLAAAHAETMYESDMTITAESLLNLGAWNVSNGCEGSFFRRLPDGIMAKRETLTNLQLARCCYVLGKAAAAEAGEKGSGVVDSFAMTLVDPDGVGGVIVSRLKGEGARRVELRHLKLLMQGISSALSLHDRDVAKIHREASVVLSAVLAAFRETFRQLKAGGPPTTQPFAKRGQAESDMQLILFILGCFGSIGYFPREYHALVGEVVEWGHDFIVGLPTRDLSSWLNQCATLRLKPVRLMHGSVRVIQQRLDEGDMQLTDLVYILYALAILNYSKSPPPPAYHGAIQPADFLSACVRHIADRWSELDTPSLYPMMTLLMWTLLVLDLYPEALFARFYGIDWPAEIEKARQIGEPLGQQTVAQLYWCFVAYVAGRGREATMETSLTADVLQQWGRELRQDTKPLKSSFQWEVAKTLDRLALPHTYEYRTKEGVLIDIALTSPSQGSVEDHKVELPVALEVDGPLHFLTVLDDSDAAAAADHESHPDVLRLEQDGSTLFKHRLLQQLGWQVVSVSFADWEGLKTPHEREMWLRSKIPEHVKQSAAVFAD</sequence>
<dbReference type="OrthoDB" id="2019031at2759"/>
<evidence type="ECO:0000313" key="3">
    <source>
        <dbReference type="Proteomes" id="UP000041254"/>
    </source>
</evidence>
<gene>
    <name evidence="2" type="ORF">Vbra_9011</name>
</gene>
<name>A0A0G4FDM2_VITBC</name>
<feature type="domain" description="RAP" evidence="1">
    <location>
        <begin position="697"/>
        <end position="774"/>
    </location>
</feature>
<organism evidence="2 3">
    <name type="scientific">Vitrella brassicaformis (strain CCMP3155)</name>
    <dbReference type="NCBI Taxonomy" id="1169540"/>
    <lineage>
        <taxon>Eukaryota</taxon>
        <taxon>Sar</taxon>
        <taxon>Alveolata</taxon>
        <taxon>Colpodellida</taxon>
        <taxon>Vitrellaceae</taxon>
        <taxon>Vitrella</taxon>
    </lineage>
</organism>
<evidence type="ECO:0000313" key="2">
    <source>
        <dbReference type="EMBL" id="CEM11058.1"/>
    </source>
</evidence>
<dbReference type="InParanoid" id="A0A0G4FDM2"/>
<dbReference type="SMART" id="SM00952">
    <property type="entry name" value="RAP"/>
    <property type="match status" value="1"/>
</dbReference>
<accession>A0A0G4FDM2</accession>
<reference evidence="2 3" key="1">
    <citation type="submission" date="2014-11" db="EMBL/GenBank/DDBJ databases">
        <authorList>
            <person name="Zhu J."/>
            <person name="Qi W."/>
            <person name="Song R."/>
        </authorList>
    </citation>
    <scope>NUCLEOTIDE SEQUENCE [LARGE SCALE GENOMIC DNA]</scope>
</reference>
<protein>
    <recommendedName>
        <fullName evidence="1">RAP domain-containing protein</fullName>
    </recommendedName>
</protein>
<keyword evidence="3" id="KW-1185">Reference proteome</keyword>